<reference evidence="14" key="1">
    <citation type="thesis" date="2020" institute="ProQuest LLC" country="789 East Eisenhower Parkway, Ann Arbor, MI, USA">
        <title>Comparative Genomics and Chromosome Evolution.</title>
        <authorList>
            <person name="Mudd A.B."/>
        </authorList>
    </citation>
    <scope>NUCLEOTIDE SEQUENCE</scope>
    <source>
        <strain evidence="14">237g6f4</strain>
        <tissue evidence="14">Blood</tissue>
    </source>
</reference>
<feature type="non-terminal residue" evidence="14">
    <location>
        <position position="116"/>
    </location>
</feature>
<keyword evidence="9" id="KW-1015">Disulfide bond</keyword>
<organism evidence="14 15">
    <name type="scientific">Engystomops pustulosus</name>
    <name type="common">Tungara frog</name>
    <name type="synonym">Physalaemus pustulosus</name>
    <dbReference type="NCBI Taxonomy" id="76066"/>
    <lineage>
        <taxon>Eukaryota</taxon>
        <taxon>Metazoa</taxon>
        <taxon>Chordata</taxon>
        <taxon>Craniata</taxon>
        <taxon>Vertebrata</taxon>
        <taxon>Euteleostomi</taxon>
        <taxon>Amphibia</taxon>
        <taxon>Batrachia</taxon>
        <taxon>Anura</taxon>
        <taxon>Neobatrachia</taxon>
        <taxon>Hyloidea</taxon>
        <taxon>Leptodactylidae</taxon>
        <taxon>Leiuperinae</taxon>
        <taxon>Engystomops</taxon>
    </lineage>
</organism>
<name>A0AAV6Z073_ENGPU</name>
<evidence type="ECO:0000259" key="13">
    <source>
        <dbReference type="PROSITE" id="PS50835"/>
    </source>
</evidence>
<keyword evidence="7" id="KW-1064">Adaptive immunity</keyword>
<gene>
    <name evidence="14" type="ORF">GDO81_026562</name>
</gene>
<evidence type="ECO:0000256" key="5">
    <source>
        <dbReference type="ARBA" id="ARBA00022729"/>
    </source>
</evidence>
<protein>
    <recommendedName>
        <fullName evidence="13">Ig-like domain-containing protein</fullName>
    </recommendedName>
</protein>
<feature type="domain" description="Ig-like" evidence="13">
    <location>
        <begin position="18"/>
        <end position="116"/>
    </location>
</feature>
<evidence type="ECO:0000256" key="12">
    <source>
        <dbReference type="SAM" id="SignalP"/>
    </source>
</evidence>
<dbReference type="EMBL" id="WNYA01004831">
    <property type="protein sequence ID" value="KAG8542527.1"/>
    <property type="molecule type" value="Genomic_DNA"/>
</dbReference>
<proteinExistence type="predicted"/>
<dbReference type="GO" id="GO:0002250">
    <property type="term" value="P:adaptive immune response"/>
    <property type="evidence" value="ECO:0007669"/>
    <property type="project" value="UniProtKB-KW"/>
</dbReference>
<comment type="caution">
    <text evidence="14">The sequence shown here is derived from an EMBL/GenBank/DDBJ whole genome shotgun (WGS) entry which is preliminary data.</text>
</comment>
<dbReference type="Proteomes" id="UP000824782">
    <property type="component" value="Unassembled WGS sequence"/>
</dbReference>
<evidence type="ECO:0000256" key="6">
    <source>
        <dbReference type="ARBA" id="ARBA00022859"/>
    </source>
</evidence>
<sequence length="116" mass="13085">MFLLWCMLFVSLLHGVLSQVQFVQPSSEIRKPGDSVKLSCKASGIDITSIYMHWIQQVPGKGLTWIGRIDPENGETKYASSFEGRFTMTSDNTINTGYIQIDHLSPQDSAMYYCAR</sequence>
<keyword evidence="15" id="KW-1185">Reference proteome</keyword>
<keyword evidence="8" id="KW-0472">Membrane</keyword>
<accession>A0AAV6Z073</accession>
<dbReference type="InterPro" id="IPR036179">
    <property type="entry name" value="Ig-like_dom_sf"/>
</dbReference>
<dbReference type="InterPro" id="IPR050199">
    <property type="entry name" value="IgHV"/>
</dbReference>
<evidence type="ECO:0000256" key="4">
    <source>
        <dbReference type="ARBA" id="ARBA00022525"/>
    </source>
</evidence>
<comment type="subcellular location">
    <subcellularLocation>
        <location evidence="1">Cell membrane</location>
    </subcellularLocation>
    <subcellularLocation>
        <location evidence="2">Secreted</location>
    </subcellularLocation>
</comment>
<keyword evidence="5 12" id="KW-0732">Signal</keyword>
<evidence type="ECO:0000256" key="1">
    <source>
        <dbReference type="ARBA" id="ARBA00004236"/>
    </source>
</evidence>
<dbReference type="Pfam" id="PF07686">
    <property type="entry name" value="V-set"/>
    <property type="match status" value="1"/>
</dbReference>
<dbReference type="SMART" id="SM00406">
    <property type="entry name" value="IGv"/>
    <property type="match status" value="1"/>
</dbReference>
<evidence type="ECO:0000256" key="3">
    <source>
        <dbReference type="ARBA" id="ARBA00022475"/>
    </source>
</evidence>
<dbReference type="InterPro" id="IPR013783">
    <property type="entry name" value="Ig-like_fold"/>
</dbReference>
<dbReference type="PROSITE" id="PS50835">
    <property type="entry name" value="IG_LIKE"/>
    <property type="match status" value="1"/>
</dbReference>
<dbReference type="GO" id="GO:0019814">
    <property type="term" value="C:immunoglobulin complex"/>
    <property type="evidence" value="ECO:0007669"/>
    <property type="project" value="UniProtKB-KW"/>
</dbReference>
<dbReference type="Gene3D" id="2.60.40.10">
    <property type="entry name" value="Immunoglobulins"/>
    <property type="match status" value="1"/>
</dbReference>
<evidence type="ECO:0000313" key="14">
    <source>
        <dbReference type="EMBL" id="KAG8542527.1"/>
    </source>
</evidence>
<evidence type="ECO:0000256" key="8">
    <source>
        <dbReference type="ARBA" id="ARBA00023136"/>
    </source>
</evidence>
<evidence type="ECO:0000256" key="9">
    <source>
        <dbReference type="ARBA" id="ARBA00023157"/>
    </source>
</evidence>
<keyword evidence="3" id="KW-1003">Cell membrane</keyword>
<feature type="chain" id="PRO_5043753547" description="Ig-like domain-containing protein" evidence="12">
    <location>
        <begin position="19"/>
        <end position="116"/>
    </location>
</feature>
<keyword evidence="10" id="KW-0393">Immunoglobulin domain</keyword>
<dbReference type="GO" id="GO:0005576">
    <property type="term" value="C:extracellular region"/>
    <property type="evidence" value="ECO:0007669"/>
    <property type="project" value="UniProtKB-SubCell"/>
</dbReference>
<keyword evidence="4" id="KW-0964">Secreted</keyword>
<dbReference type="FunFam" id="2.60.40.10:FF:001072">
    <property type="entry name" value="Immunoglobulin heavy variable V1-24"/>
    <property type="match status" value="1"/>
</dbReference>
<evidence type="ECO:0000256" key="11">
    <source>
        <dbReference type="ARBA" id="ARBA00043265"/>
    </source>
</evidence>
<dbReference type="GO" id="GO:0005886">
    <property type="term" value="C:plasma membrane"/>
    <property type="evidence" value="ECO:0007669"/>
    <property type="project" value="UniProtKB-SubCell"/>
</dbReference>
<evidence type="ECO:0000256" key="7">
    <source>
        <dbReference type="ARBA" id="ARBA00023130"/>
    </source>
</evidence>
<evidence type="ECO:0000256" key="2">
    <source>
        <dbReference type="ARBA" id="ARBA00004613"/>
    </source>
</evidence>
<dbReference type="SUPFAM" id="SSF48726">
    <property type="entry name" value="Immunoglobulin"/>
    <property type="match status" value="1"/>
</dbReference>
<evidence type="ECO:0000313" key="15">
    <source>
        <dbReference type="Proteomes" id="UP000824782"/>
    </source>
</evidence>
<dbReference type="InterPro" id="IPR007110">
    <property type="entry name" value="Ig-like_dom"/>
</dbReference>
<dbReference type="InterPro" id="IPR013106">
    <property type="entry name" value="Ig_V-set"/>
</dbReference>
<dbReference type="PANTHER" id="PTHR23266">
    <property type="entry name" value="IMMUNOGLOBULIN HEAVY CHAIN"/>
    <property type="match status" value="1"/>
</dbReference>
<dbReference type="AlphaFoldDB" id="A0AAV6Z073"/>
<evidence type="ECO:0000256" key="10">
    <source>
        <dbReference type="ARBA" id="ARBA00023319"/>
    </source>
</evidence>
<keyword evidence="11" id="KW-1280">Immunoglobulin</keyword>
<keyword evidence="6" id="KW-0391">Immunity</keyword>
<feature type="signal peptide" evidence="12">
    <location>
        <begin position="1"/>
        <end position="18"/>
    </location>
</feature>